<dbReference type="Pfam" id="PF00440">
    <property type="entry name" value="TetR_N"/>
    <property type="match status" value="1"/>
</dbReference>
<sequence>MPLRSHSVDPRAERVRNRLRVAAFALAQERPVDHITVGDLVTRADVSRQVFYRHFRDRDDAVAAAITHAFTEAVAQDPGSEPRAQILRVFDFAAEHHAMYRNVVPSTVTRHVVNTFREALLPACQQIAATGTARLSTAGAVGAPPAPESVARFLVGGFMEVLRSWMEDPDATDLAGRVNAALDTVDALLGQSTPQKGPHHG</sequence>
<keyword evidence="1" id="KW-0805">Transcription regulation</keyword>
<gene>
    <name evidence="6" type="ORF">MPOR_34070</name>
</gene>
<keyword evidence="2 4" id="KW-0238">DNA-binding</keyword>
<dbReference type="InterPro" id="IPR009057">
    <property type="entry name" value="Homeodomain-like_sf"/>
</dbReference>
<dbReference type="InterPro" id="IPR001647">
    <property type="entry name" value="HTH_TetR"/>
</dbReference>
<reference evidence="6 7" key="1">
    <citation type="journal article" date="2019" name="Emerg. Microbes Infect.">
        <title>Comprehensive subspecies identification of 175 nontuberculous mycobacteria species based on 7547 genomic profiles.</title>
        <authorList>
            <person name="Matsumoto Y."/>
            <person name="Kinjo T."/>
            <person name="Motooka D."/>
            <person name="Nabeya D."/>
            <person name="Jung N."/>
            <person name="Uechi K."/>
            <person name="Horii T."/>
            <person name="Iida T."/>
            <person name="Fujita J."/>
            <person name="Nakamura S."/>
        </authorList>
    </citation>
    <scope>NUCLEOTIDE SEQUENCE [LARGE SCALE GENOMIC DNA]</scope>
    <source>
        <strain evidence="6 7">JCM 12603</strain>
    </source>
</reference>
<dbReference type="Proteomes" id="UP000466785">
    <property type="component" value="Chromosome"/>
</dbReference>
<dbReference type="Gene3D" id="1.10.357.10">
    <property type="entry name" value="Tetracycline Repressor, domain 2"/>
    <property type="match status" value="1"/>
</dbReference>
<evidence type="ECO:0000313" key="6">
    <source>
        <dbReference type="EMBL" id="BBX52381.1"/>
    </source>
</evidence>
<dbReference type="PANTHER" id="PTHR30055:SF234">
    <property type="entry name" value="HTH-TYPE TRANSCRIPTIONAL REGULATOR BETI"/>
    <property type="match status" value="1"/>
</dbReference>
<dbReference type="AlphaFoldDB" id="A0A6N4VCM3"/>
<evidence type="ECO:0000256" key="1">
    <source>
        <dbReference type="ARBA" id="ARBA00023015"/>
    </source>
</evidence>
<accession>A0A6N4VCM3</accession>
<dbReference type="PROSITE" id="PS50977">
    <property type="entry name" value="HTH_TETR_2"/>
    <property type="match status" value="1"/>
</dbReference>
<evidence type="ECO:0000256" key="2">
    <source>
        <dbReference type="ARBA" id="ARBA00023125"/>
    </source>
</evidence>
<evidence type="ECO:0000256" key="4">
    <source>
        <dbReference type="PROSITE-ProRule" id="PRU00335"/>
    </source>
</evidence>
<protein>
    <submittedName>
        <fullName evidence="6">TetR family transcriptional regulator</fullName>
    </submittedName>
</protein>
<dbReference type="GO" id="GO:0003700">
    <property type="term" value="F:DNA-binding transcription factor activity"/>
    <property type="evidence" value="ECO:0007669"/>
    <property type="project" value="TreeGrafter"/>
</dbReference>
<feature type="DNA-binding region" description="H-T-H motif" evidence="4">
    <location>
        <begin position="36"/>
        <end position="55"/>
    </location>
</feature>
<dbReference type="RefSeq" id="WP_163675745.1">
    <property type="nucleotide sequence ID" value="NZ_AP022570.1"/>
</dbReference>
<keyword evidence="3" id="KW-0804">Transcription</keyword>
<dbReference type="SUPFAM" id="SSF46689">
    <property type="entry name" value="Homeodomain-like"/>
    <property type="match status" value="1"/>
</dbReference>
<keyword evidence="7" id="KW-1185">Reference proteome</keyword>
<name>A0A6N4VCM3_9MYCO</name>
<organism evidence="6 7">
    <name type="scientific">Mycolicibacterium poriferae</name>
    <dbReference type="NCBI Taxonomy" id="39694"/>
    <lineage>
        <taxon>Bacteria</taxon>
        <taxon>Bacillati</taxon>
        <taxon>Actinomycetota</taxon>
        <taxon>Actinomycetes</taxon>
        <taxon>Mycobacteriales</taxon>
        <taxon>Mycobacteriaceae</taxon>
        <taxon>Mycolicibacterium</taxon>
    </lineage>
</organism>
<dbReference type="EMBL" id="AP022570">
    <property type="protein sequence ID" value="BBX52381.1"/>
    <property type="molecule type" value="Genomic_DNA"/>
</dbReference>
<evidence type="ECO:0000313" key="7">
    <source>
        <dbReference type="Proteomes" id="UP000466785"/>
    </source>
</evidence>
<dbReference type="GO" id="GO:0000976">
    <property type="term" value="F:transcription cis-regulatory region binding"/>
    <property type="evidence" value="ECO:0007669"/>
    <property type="project" value="TreeGrafter"/>
</dbReference>
<dbReference type="PANTHER" id="PTHR30055">
    <property type="entry name" value="HTH-TYPE TRANSCRIPTIONAL REGULATOR RUTR"/>
    <property type="match status" value="1"/>
</dbReference>
<dbReference type="InterPro" id="IPR050109">
    <property type="entry name" value="HTH-type_TetR-like_transc_reg"/>
</dbReference>
<dbReference type="KEGG" id="mpof:MPOR_34070"/>
<feature type="domain" description="HTH tetR-type" evidence="5">
    <location>
        <begin position="13"/>
        <end position="73"/>
    </location>
</feature>
<evidence type="ECO:0000256" key="3">
    <source>
        <dbReference type="ARBA" id="ARBA00023163"/>
    </source>
</evidence>
<proteinExistence type="predicted"/>
<evidence type="ECO:0000259" key="5">
    <source>
        <dbReference type="PROSITE" id="PS50977"/>
    </source>
</evidence>